<feature type="transmembrane region" description="Helical" evidence="5">
    <location>
        <begin position="107"/>
        <end position="126"/>
    </location>
</feature>
<evidence type="ECO:0000256" key="1">
    <source>
        <dbReference type="ARBA" id="ARBA00004370"/>
    </source>
</evidence>
<reference evidence="8" key="1">
    <citation type="journal article" date="2023" name="Commun. Biol.">
        <title>Genome analysis of Parmales, the sister group of diatoms, reveals the evolutionary specialization of diatoms from phago-mixotrophs to photoautotrophs.</title>
        <authorList>
            <person name="Ban H."/>
            <person name="Sato S."/>
            <person name="Yoshikawa S."/>
            <person name="Yamada K."/>
            <person name="Nakamura Y."/>
            <person name="Ichinomiya M."/>
            <person name="Sato N."/>
            <person name="Blanc-Mathieu R."/>
            <person name="Endo H."/>
            <person name="Kuwata A."/>
            <person name="Ogata H."/>
        </authorList>
    </citation>
    <scope>NUCLEOTIDE SEQUENCE [LARGE SCALE GENOMIC DNA]</scope>
</reference>
<keyword evidence="4 5" id="KW-0472">Membrane</keyword>
<name>A0A9W7A933_9STRA</name>
<dbReference type="GO" id="GO:0005506">
    <property type="term" value="F:iron ion binding"/>
    <property type="evidence" value="ECO:0007669"/>
    <property type="project" value="InterPro"/>
</dbReference>
<sequence>MALPLPLNEFIRPLFQQIYDASPPILTSFVDQSNQIIAWGWSTTIDLTSSFMSDSHYFRICVIPTGISLALFWMLNIPLLFFNFYPNLNPIESWKIQKGRYETLDRVAWMVVVVVVNQTVAMAISMSQQNYQGLLDLNYQSGMADIPTLGDLLWQVTACCYLYDAIFFACHCLMHTKWLYHNIHKVHHKIKHSKITIGISSAYFHPADYVFSAIAVVLPPLLVSNHVLTSCLWMTVFMFETTNAHCGYEIPFAPSAKDHDFHHSHSFYSSKEYRFVTMGAFALVWDRLFGTKQPVDDWWAKNPNGITKRMKAPVEKDQKKD</sequence>
<feature type="transmembrane region" description="Helical" evidence="5">
    <location>
        <begin position="152"/>
        <end position="174"/>
    </location>
</feature>
<keyword evidence="2 5" id="KW-0812">Transmembrane</keyword>
<proteinExistence type="predicted"/>
<dbReference type="InterPro" id="IPR050307">
    <property type="entry name" value="Sterol_Desaturase_Related"/>
</dbReference>
<protein>
    <recommendedName>
        <fullName evidence="6">Fatty acid hydroxylase domain-containing protein</fullName>
    </recommendedName>
</protein>
<evidence type="ECO:0000256" key="4">
    <source>
        <dbReference type="ARBA" id="ARBA00023136"/>
    </source>
</evidence>
<dbReference type="AlphaFoldDB" id="A0A9W7A933"/>
<keyword evidence="3 5" id="KW-1133">Transmembrane helix</keyword>
<dbReference type="InterPro" id="IPR006694">
    <property type="entry name" value="Fatty_acid_hydroxylase"/>
</dbReference>
<evidence type="ECO:0000313" key="8">
    <source>
        <dbReference type="Proteomes" id="UP001162640"/>
    </source>
</evidence>
<dbReference type="Pfam" id="PF04116">
    <property type="entry name" value="FA_hydroxylase"/>
    <property type="match status" value="1"/>
</dbReference>
<evidence type="ECO:0000256" key="3">
    <source>
        <dbReference type="ARBA" id="ARBA00022989"/>
    </source>
</evidence>
<evidence type="ECO:0000259" key="6">
    <source>
        <dbReference type="Pfam" id="PF04116"/>
    </source>
</evidence>
<dbReference type="Proteomes" id="UP001162640">
    <property type="component" value="Unassembled WGS sequence"/>
</dbReference>
<feature type="transmembrane region" description="Helical" evidence="5">
    <location>
        <begin position="195"/>
        <end position="222"/>
    </location>
</feature>
<dbReference type="GO" id="GO:0016020">
    <property type="term" value="C:membrane"/>
    <property type="evidence" value="ECO:0007669"/>
    <property type="project" value="UniProtKB-SubCell"/>
</dbReference>
<evidence type="ECO:0000313" key="7">
    <source>
        <dbReference type="EMBL" id="GMH63550.1"/>
    </source>
</evidence>
<feature type="transmembrane region" description="Helical" evidence="5">
    <location>
        <begin position="57"/>
        <end position="86"/>
    </location>
</feature>
<comment type="caution">
    <text evidence="7">The sequence shown here is derived from an EMBL/GenBank/DDBJ whole genome shotgun (WGS) entry which is preliminary data.</text>
</comment>
<accession>A0A9W7A933</accession>
<organism evidence="7 8">
    <name type="scientific">Triparma laevis f. inornata</name>
    <dbReference type="NCBI Taxonomy" id="1714386"/>
    <lineage>
        <taxon>Eukaryota</taxon>
        <taxon>Sar</taxon>
        <taxon>Stramenopiles</taxon>
        <taxon>Ochrophyta</taxon>
        <taxon>Bolidophyceae</taxon>
        <taxon>Parmales</taxon>
        <taxon>Triparmaceae</taxon>
        <taxon>Triparma</taxon>
    </lineage>
</organism>
<feature type="domain" description="Fatty acid hydroxylase" evidence="6">
    <location>
        <begin position="158"/>
        <end position="291"/>
    </location>
</feature>
<evidence type="ECO:0000256" key="2">
    <source>
        <dbReference type="ARBA" id="ARBA00022692"/>
    </source>
</evidence>
<evidence type="ECO:0000256" key="5">
    <source>
        <dbReference type="SAM" id="Phobius"/>
    </source>
</evidence>
<gene>
    <name evidence="7" type="ORF">TL16_g03742</name>
</gene>
<dbReference type="GO" id="GO:0008610">
    <property type="term" value="P:lipid biosynthetic process"/>
    <property type="evidence" value="ECO:0007669"/>
    <property type="project" value="InterPro"/>
</dbReference>
<comment type="subcellular location">
    <subcellularLocation>
        <location evidence="1">Membrane</location>
    </subcellularLocation>
</comment>
<dbReference type="GO" id="GO:0016491">
    <property type="term" value="F:oxidoreductase activity"/>
    <property type="evidence" value="ECO:0007669"/>
    <property type="project" value="InterPro"/>
</dbReference>
<dbReference type="PANTHER" id="PTHR11863">
    <property type="entry name" value="STEROL DESATURASE"/>
    <property type="match status" value="1"/>
</dbReference>
<dbReference type="EMBL" id="BLQM01000100">
    <property type="protein sequence ID" value="GMH63550.1"/>
    <property type="molecule type" value="Genomic_DNA"/>
</dbReference>